<dbReference type="SMART" id="SM00086">
    <property type="entry name" value="PAC"/>
    <property type="match status" value="2"/>
</dbReference>
<dbReference type="PRINTS" id="PR00344">
    <property type="entry name" value="BCTRLSENSOR"/>
</dbReference>
<evidence type="ECO:0000256" key="5">
    <source>
        <dbReference type="ARBA" id="ARBA00022679"/>
    </source>
</evidence>
<comment type="catalytic activity">
    <reaction evidence="1">
        <text>ATP + protein L-histidine = ADP + protein N-phospho-L-histidine.</text>
        <dbReference type="EC" id="2.7.13.3"/>
    </reaction>
</comment>
<dbReference type="PANTHER" id="PTHR43047:SF63">
    <property type="entry name" value="HISTIDINE KINASE"/>
    <property type="match status" value="1"/>
</dbReference>
<evidence type="ECO:0000256" key="9">
    <source>
        <dbReference type="SAM" id="Coils"/>
    </source>
</evidence>
<dbReference type="AlphaFoldDB" id="A0A0M8K716"/>
<evidence type="ECO:0000313" key="13">
    <source>
        <dbReference type="EMBL" id="GAP61636.1"/>
    </source>
</evidence>
<dbReference type="PANTHER" id="PTHR43047">
    <property type="entry name" value="TWO-COMPONENT HISTIDINE PROTEIN KINASE"/>
    <property type="match status" value="1"/>
</dbReference>
<dbReference type="SMART" id="SM00065">
    <property type="entry name" value="GAF"/>
    <property type="match status" value="1"/>
</dbReference>
<dbReference type="CDD" id="cd00130">
    <property type="entry name" value="PAS"/>
    <property type="match status" value="2"/>
</dbReference>
<dbReference type="InParanoid" id="A0A0M8K716"/>
<keyword evidence="14" id="KW-1185">Reference proteome</keyword>
<dbReference type="InterPro" id="IPR000014">
    <property type="entry name" value="PAS"/>
</dbReference>
<dbReference type="InterPro" id="IPR003018">
    <property type="entry name" value="GAF"/>
</dbReference>
<dbReference type="SMART" id="SM00388">
    <property type="entry name" value="HisKA"/>
    <property type="match status" value="1"/>
</dbReference>
<dbReference type="InterPro" id="IPR036097">
    <property type="entry name" value="HisK_dim/P_sf"/>
</dbReference>
<evidence type="ECO:0000259" key="12">
    <source>
        <dbReference type="PROSITE" id="PS50113"/>
    </source>
</evidence>
<dbReference type="Pfam" id="PF13426">
    <property type="entry name" value="PAS_9"/>
    <property type="match status" value="1"/>
</dbReference>
<dbReference type="Gene3D" id="1.10.287.130">
    <property type="match status" value="1"/>
</dbReference>
<dbReference type="Pfam" id="PF13185">
    <property type="entry name" value="GAF_2"/>
    <property type="match status" value="1"/>
</dbReference>
<feature type="domain" description="PAS" evidence="11">
    <location>
        <begin position="288"/>
        <end position="358"/>
    </location>
</feature>
<dbReference type="InterPro" id="IPR000700">
    <property type="entry name" value="PAS-assoc_C"/>
</dbReference>
<dbReference type="SMART" id="SM00091">
    <property type="entry name" value="PAS"/>
    <property type="match status" value="2"/>
</dbReference>
<dbReference type="SUPFAM" id="SSF55874">
    <property type="entry name" value="ATPase domain of HSP90 chaperone/DNA topoisomerase II/histidine kinase"/>
    <property type="match status" value="1"/>
</dbReference>
<dbReference type="GO" id="GO:0006355">
    <property type="term" value="P:regulation of DNA-templated transcription"/>
    <property type="evidence" value="ECO:0007669"/>
    <property type="project" value="InterPro"/>
</dbReference>
<sequence length="842" mass="94034">MQPVQKYVEALGHIATQLIRTARWGDVAADVANTLAEVSGAETVTIVLNQYDETHAWRGAYAAHYGPEHDAWPWRASLPPEIAATLERGAIWREGRYAFLPITLHERWIGTLALAAPEQAEFDLEALTFAEHVARMLAESENRRRLTLTERWKMLRQDIPDLAHQLHMYANIADALFLCDQDGVILDANLTAATLLGVSSEALPGRHLSQAWGLPPAAAAIQWQEIQKTLQRIGRWIRRFEARRTDGSVIILEATAVPLEHEAGNTHILVVAEDVSDVARAFERLRASENRYRALVEHAPDIIFAMQSDGTLLTLNPAFERLTGWTREEWLGRNVLELVHEEDAHLLTTAREQARRRQIIRTDVRLKRRDGTYLFAEVTAAPEHAEDQIVIYHGIARDITQRIAIEQELRSQRELFRNLVEIARVTSQRPSLEATLHDMLDVACSVTGAARGSVFLLDRNGRVTHSILAREQADEEEKIRLATRAVKSGVAGLAVREKRVIRIDDIANDPRWEKFPNAPFMEGSALAVPISHDEEVLGVMTLLAGQPHFFDEEDVALMQAAADQMALAVRNAQLYEEQRQLIHDLELARDAAEAASRAKSAFLANISHELRTPLTVIIGYAEMLLEDAQDLGDSHLIRGLERVLNAAQHLLSVVNDLLNLAKIEAGISEIDVQTVAVTDLLVSLEQHIEPLIAASTNTFALEVNDNVGEFVGDVVKLRQILLNLLSNAIKFTDEGTITLRVWRENDGEREMLSFEVHDTGIGIPSEHLQNLFDPFYQVHTDRNRKHGGTGLGLAISQRYAQLMGGRITVSSEVGKGSVFTVRVPAVVKTAQQSYEGKRSIEQ</sequence>
<dbReference type="Proteomes" id="UP000037784">
    <property type="component" value="Unassembled WGS sequence"/>
</dbReference>
<feature type="domain" description="Histidine kinase" evidence="10">
    <location>
        <begin position="605"/>
        <end position="827"/>
    </location>
</feature>
<dbReference type="EC" id="2.7.13.3" evidence="3"/>
<reference evidence="13 14" key="1">
    <citation type="journal article" date="2015" name="Genome Announc.">
        <title>Draft Genome Sequence of a Heterotrophic Facultative Anaerobic Thermophilic Bacterium, Ardenticatena maritima Strain 110ST.</title>
        <authorList>
            <person name="Kawaichi S."/>
            <person name="Yoshida T."/>
            <person name="Sako Y."/>
            <person name="Nakamura R."/>
        </authorList>
    </citation>
    <scope>NUCLEOTIDE SEQUENCE [LARGE SCALE GENOMIC DNA]</scope>
    <source>
        <strain evidence="13 14">110S</strain>
    </source>
</reference>
<keyword evidence="7" id="KW-0902">Two-component regulatory system</keyword>
<dbReference type="GO" id="GO:0000155">
    <property type="term" value="F:phosphorelay sensor kinase activity"/>
    <property type="evidence" value="ECO:0007669"/>
    <property type="project" value="InterPro"/>
</dbReference>
<keyword evidence="5" id="KW-0808">Transferase</keyword>
<keyword evidence="6" id="KW-0418">Kinase</keyword>
<dbReference type="InterPro" id="IPR035965">
    <property type="entry name" value="PAS-like_dom_sf"/>
</dbReference>
<dbReference type="InterPro" id="IPR013767">
    <property type="entry name" value="PAS_fold"/>
</dbReference>
<name>A0A0M8K716_9CHLR</name>
<dbReference type="Gene3D" id="3.30.565.10">
    <property type="entry name" value="Histidine kinase-like ATPase, C-terminal domain"/>
    <property type="match status" value="1"/>
</dbReference>
<dbReference type="PROSITE" id="PS50109">
    <property type="entry name" value="HIS_KIN"/>
    <property type="match status" value="1"/>
</dbReference>
<accession>A0A0M8K716</accession>
<evidence type="ECO:0000259" key="10">
    <source>
        <dbReference type="PROSITE" id="PS50109"/>
    </source>
</evidence>
<evidence type="ECO:0000256" key="7">
    <source>
        <dbReference type="ARBA" id="ARBA00023012"/>
    </source>
</evidence>
<dbReference type="NCBIfam" id="TIGR00229">
    <property type="entry name" value="sensory_box"/>
    <property type="match status" value="2"/>
</dbReference>
<dbReference type="InterPro" id="IPR005467">
    <property type="entry name" value="His_kinase_dom"/>
</dbReference>
<dbReference type="SUPFAM" id="SSF55785">
    <property type="entry name" value="PYP-like sensor domain (PAS domain)"/>
    <property type="match status" value="2"/>
</dbReference>
<reference evidence="14" key="2">
    <citation type="submission" date="2015-08" db="EMBL/GenBank/DDBJ databases">
        <title>Draft Genome Sequence of a Heterotrophic Facultative Anaerobic Bacterium Ardenticatena maritima Strain 110S.</title>
        <authorList>
            <person name="Kawaichi S."/>
            <person name="Yoshida T."/>
            <person name="Sako Y."/>
            <person name="Nakamura R."/>
        </authorList>
    </citation>
    <scope>NUCLEOTIDE SEQUENCE [LARGE SCALE GENOMIC DNA]</scope>
    <source>
        <strain evidence="14">110S</strain>
    </source>
</reference>
<dbReference type="GO" id="GO:0005886">
    <property type="term" value="C:plasma membrane"/>
    <property type="evidence" value="ECO:0007669"/>
    <property type="project" value="TreeGrafter"/>
</dbReference>
<dbReference type="InterPro" id="IPR029016">
    <property type="entry name" value="GAF-like_dom_sf"/>
</dbReference>
<dbReference type="PROSITE" id="PS50113">
    <property type="entry name" value="PAC"/>
    <property type="match status" value="2"/>
</dbReference>
<evidence type="ECO:0000256" key="1">
    <source>
        <dbReference type="ARBA" id="ARBA00000085"/>
    </source>
</evidence>
<dbReference type="OrthoDB" id="139058at2"/>
<gene>
    <name evidence="13" type="ORF">ARMA_0059</name>
</gene>
<dbReference type="EMBL" id="BBZA01000003">
    <property type="protein sequence ID" value="GAP61636.1"/>
    <property type="molecule type" value="Genomic_DNA"/>
</dbReference>
<dbReference type="CDD" id="cd00082">
    <property type="entry name" value="HisKA"/>
    <property type="match status" value="1"/>
</dbReference>
<dbReference type="CDD" id="cd16922">
    <property type="entry name" value="HATPase_EvgS-ArcB-TorS-like"/>
    <property type="match status" value="1"/>
</dbReference>
<evidence type="ECO:0000256" key="4">
    <source>
        <dbReference type="ARBA" id="ARBA00022553"/>
    </source>
</evidence>
<dbReference type="FunFam" id="3.30.565.10:FF:000010">
    <property type="entry name" value="Sensor histidine kinase RcsC"/>
    <property type="match status" value="1"/>
</dbReference>
<dbReference type="SUPFAM" id="SSF47384">
    <property type="entry name" value="Homodimeric domain of signal transducing histidine kinase"/>
    <property type="match status" value="1"/>
</dbReference>
<dbReference type="GO" id="GO:0009927">
    <property type="term" value="F:histidine phosphotransfer kinase activity"/>
    <property type="evidence" value="ECO:0007669"/>
    <property type="project" value="TreeGrafter"/>
</dbReference>
<dbReference type="InterPro" id="IPR001610">
    <property type="entry name" value="PAC"/>
</dbReference>
<dbReference type="Gene3D" id="3.30.450.20">
    <property type="entry name" value="PAS domain"/>
    <property type="match status" value="2"/>
</dbReference>
<dbReference type="Pfam" id="PF00512">
    <property type="entry name" value="HisKA"/>
    <property type="match status" value="1"/>
</dbReference>
<evidence type="ECO:0000256" key="8">
    <source>
        <dbReference type="ARBA" id="ARBA00074306"/>
    </source>
</evidence>
<keyword evidence="9" id="KW-0175">Coiled coil</keyword>
<dbReference type="Gene3D" id="3.30.450.40">
    <property type="match status" value="1"/>
</dbReference>
<dbReference type="PROSITE" id="PS50112">
    <property type="entry name" value="PAS"/>
    <property type="match status" value="2"/>
</dbReference>
<evidence type="ECO:0000256" key="6">
    <source>
        <dbReference type="ARBA" id="ARBA00022777"/>
    </source>
</evidence>
<feature type="domain" description="PAC" evidence="12">
    <location>
        <begin position="236"/>
        <end position="287"/>
    </location>
</feature>
<keyword evidence="4" id="KW-0597">Phosphoprotein</keyword>
<dbReference type="Pfam" id="PF00989">
    <property type="entry name" value="PAS"/>
    <property type="match status" value="1"/>
</dbReference>
<dbReference type="Pfam" id="PF02518">
    <property type="entry name" value="HATPase_c"/>
    <property type="match status" value="1"/>
</dbReference>
<dbReference type="SUPFAM" id="SSF55781">
    <property type="entry name" value="GAF domain-like"/>
    <property type="match status" value="2"/>
</dbReference>
<evidence type="ECO:0000256" key="3">
    <source>
        <dbReference type="ARBA" id="ARBA00012438"/>
    </source>
</evidence>
<dbReference type="FunFam" id="1.10.287.130:FF:000001">
    <property type="entry name" value="Two-component sensor histidine kinase"/>
    <property type="match status" value="1"/>
</dbReference>
<feature type="coiled-coil region" evidence="9">
    <location>
        <begin position="558"/>
        <end position="595"/>
    </location>
</feature>
<dbReference type="InterPro" id="IPR004358">
    <property type="entry name" value="Sig_transdc_His_kin-like_C"/>
</dbReference>
<dbReference type="SMART" id="SM00387">
    <property type="entry name" value="HATPase_c"/>
    <property type="match status" value="1"/>
</dbReference>
<proteinExistence type="inferred from homology"/>
<protein>
    <recommendedName>
        <fullName evidence="8">Circadian input-output histidine kinase CikA</fullName>
        <ecNumber evidence="3">2.7.13.3</ecNumber>
    </recommendedName>
</protein>
<evidence type="ECO:0000313" key="14">
    <source>
        <dbReference type="Proteomes" id="UP000037784"/>
    </source>
</evidence>
<organism evidence="13 14">
    <name type="scientific">Ardenticatena maritima</name>
    <dbReference type="NCBI Taxonomy" id="872965"/>
    <lineage>
        <taxon>Bacteria</taxon>
        <taxon>Bacillati</taxon>
        <taxon>Chloroflexota</taxon>
        <taxon>Ardenticatenia</taxon>
        <taxon>Ardenticatenales</taxon>
        <taxon>Ardenticatenaceae</taxon>
        <taxon>Ardenticatena</taxon>
    </lineage>
</organism>
<feature type="domain" description="PAS" evidence="11">
    <location>
        <begin position="161"/>
        <end position="208"/>
    </location>
</feature>
<dbReference type="InterPro" id="IPR036890">
    <property type="entry name" value="HATPase_C_sf"/>
</dbReference>
<comment type="caution">
    <text evidence="13">The sequence shown here is derived from an EMBL/GenBank/DDBJ whole genome shotgun (WGS) entry which is preliminary data.</text>
</comment>
<evidence type="ECO:0000256" key="2">
    <source>
        <dbReference type="ARBA" id="ARBA00006402"/>
    </source>
</evidence>
<dbReference type="InterPro" id="IPR003594">
    <property type="entry name" value="HATPase_dom"/>
</dbReference>
<dbReference type="RefSeq" id="WP_054491591.1">
    <property type="nucleotide sequence ID" value="NZ_BBZA01000003.1"/>
</dbReference>
<evidence type="ECO:0000259" key="11">
    <source>
        <dbReference type="PROSITE" id="PS50112"/>
    </source>
</evidence>
<feature type="domain" description="PAC" evidence="12">
    <location>
        <begin position="360"/>
        <end position="411"/>
    </location>
</feature>
<dbReference type="InterPro" id="IPR003661">
    <property type="entry name" value="HisK_dim/P_dom"/>
</dbReference>
<comment type="similarity">
    <text evidence="2">In the N-terminal section; belongs to the phytochrome family.</text>
</comment>